<keyword evidence="2" id="KW-0732">Signal</keyword>
<dbReference type="Proteomes" id="UP001530315">
    <property type="component" value="Unassembled WGS sequence"/>
</dbReference>
<organism evidence="3 4">
    <name type="scientific">Stephanodiscus triporus</name>
    <dbReference type="NCBI Taxonomy" id="2934178"/>
    <lineage>
        <taxon>Eukaryota</taxon>
        <taxon>Sar</taxon>
        <taxon>Stramenopiles</taxon>
        <taxon>Ochrophyta</taxon>
        <taxon>Bacillariophyta</taxon>
        <taxon>Coscinodiscophyceae</taxon>
        <taxon>Thalassiosirophycidae</taxon>
        <taxon>Stephanodiscales</taxon>
        <taxon>Stephanodiscaceae</taxon>
        <taxon>Stephanodiscus</taxon>
    </lineage>
</organism>
<evidence type="ECO:0000256" key="2">
    <source>
        <dbReference type="SAM" id="SignalP"/>
    </source>
</evidence>
<accession>A0ABD3MVW7</accession>
<feature type="signal peptide" evidence="2">
    <location>
        <begin position="1"/>
        <end position="21"/>
    </location>
</feature>
<evidence type="ECO:0000313" key="3">
    <source>
        <dbReference type="EMBL" id="KAL3764625.1"/>
    </source>
</evidence>
<keyword evidence="4" id="KW-1185">Reference proteome</keyword>
<evidence type="ECO:0000313" key="4">
    <source>
        <dbReference type="Proteomes" id="UP001530315"/>
    </source>
</evidence>
<dbReference type="EMBL" id="JALLAZ020001768">
    <property type="protein sequence ID" value="KAL3764625.1"/>
    <property type="molecule type" value="Genomic_DNA"/>
</dbReference>
<name>A0ABD3MVW7_9STRA</name>
<comment type="caution">
    <text evidence="3">The sequence shown here is derived from an EMBL/GenBank/DDBJ whole genome shotgun (WGS) entry which is preliminary data.</text>
</comment>
<sequence>MRVSSPIMIGLLAWQRVVVAAQDFLNITSAFDIVYVAFYSDSSCSQFAGISATYPNDDSPIKYTIARKDSNGNEISCTDAMACLYMPDGQDCQAFGELDTAFLNQTIDADGNMNVCDSSNPDVGLLECEVVPFSSCIESSLYNCHHKVFTQDMLKDDPTAFIPPGSGNDTTGLKNYAFMAYYDDDDCTNMVGMRGFVADNPWGMRANVTTEGIPVDCETSMACFLNENGTICESMDSTMNPVAGLMEIDDDGGVYLCRAILGDSEPSCSVIEPDECVPSTFYPSCQFHWLSAESFAKDPASLVNPQHQETDDTPKPPVDVAADEASQPSDTQSAACLLYIHLWSSTLLAGSVMWLSTF</sequence>
<proteinExistence type="predicted"/>
<evidence type="ECO:0000256" key="1">
    <source>
        <dbReference type="SAM" id="MobiDB-lite"/>
    </source>
</evidence>
<feature type="chain" id="PRO_5044780392" evidence="2">
    <location>
        <begin position="22"/>
        <end position="358"/>
    </location>
</feature>
<gene>
    <name evidence="3" type="ORF">ACHAW5_001818</name>
</gene>
<protein>
    <submittedName>
        <fullName evidence="3">Uncharacterized protein</fullName>
    </submittedName>
</protein>
<reference evidence="3 4" key="1">
    <citation type="submission" date="2024-10" db="EMBL/GenBank/DDBJ databases">
        <title>Updated reference genomes for cyclostephanoid diatoms.</title>
        <authorList>
            <person name="Roberts W.R."/>
            <person name="Alverson A.J."/>
        </authorList>
    </citation>
    <scope>NUCLEOTIDE SEQUENCE [LARGE SCALE GENOMIC DNA]</scope>
    <source>
        <strain evidence="3 4">AJA276-08</strain>
    </source>
</reference>
<feature type="region of interest" description="Disordered" evidence="1">
    <location>
        <begin position="302"/>
        <end position="327"/>
    </location>
</feature>
<dbReference type="AlphaFoldDB" id="A0ABD3MVW7"/>